<proteinExistence type="predicted"/>
<feature type="compositionally biased region" description="Acidic residues" evidence="3">
    <location>
        <begin position="204"/>
        <end position="213"/>
    </location>
</feature>
<dbReference type="EMBL" id="JH795863">
    <property type="protein sequence ID" value="EJU01741.1"/>
    <property type="molecule type" value="Genomic_DNA"/>
</dbReference>
<dbReference type="InterPro" id="IPR015947">
    <property type="entry name" value="PUA-like_sf"/>
</dbReference>
<dbReference type="GO" id="GO:0061630">
    <property type="term" value="F:ubiquitin protein ligase activity"/>
    <property type="evidence" value="ECO:0007669"/>
    <property type="project" value="TreeGrafter"/>
</dbReference>
<dbReference type="InterPro" id="IPR003105">
    <property type="entry name" value="SRA_YDG"/>
</dbReference>
<dbReference type="PANTHER" id="PTHR14140:SF27">
    <property type="entry name" value="OS04G0289800 PROTEIN"/>
    <property type="match status" value="1"/>
</dbReference>
<dbReference type="AlphaFoldDB" id="M5FVC4"/>
<evidence type="ECO:0000256" key="3">
    <source>
        <dbReference type="SAM" id="MobiDB-lite"/>
    </source>
</evidence>
<keyword evidence="1 2" id="KW-0539">Nucleus</keyword>
<evidence type="ECO:0000259" key="4">
    <source>
        <dbReference type="PROSITE" id="PS51015"/>
    </source>
</evidence>
<evidence type="ECO:0000256" key="1">
    <source>
        <dbReference type="ARBA" id="ARBA00023242"/>
    </source>
</evidence>
<dbReference type="RefSeq" id="XP_040628638.1">
    <property type="nucleotide sequence ID" value="XM_040775825.1"/>
</dbReference>
<dbReference type="PROSITE" id="PS51015">
    <property type="entry name" value="YDG"/>
    <property type="match status" value="1"/>
</dbReference>
<dbReference type="STRING" id="1858805.M5FVC4"/>
<name>M5FVC4_DACPD</name>
<comment type="subcellular location">
    <subcellularLocation>
        <location evidence="2">Nucleus</location>
    </subcellularLocation>
</comment>
<dbReference type="OrthoDB" id="2270193at2759"/>
<dbReference type="InterPro" id="IPR045134">
    <property type="entry name" value="UHRF1/2-like"/>
</dbReference>
<evidence type="ECO:0000313" key="5">
    <source>
        <dbReference type="EMBL" id="EJU01741.1"/>
    </source>
</evidence>
<accession>M5FVC4</accession>
<dbReference type="OMA" id="GNTILYT"/>
<feature type="domain" description="YDG" evidence="4">
    <location>
        <begin position="1"/>
        <end position="142"/>
    </location>
</feature>
<sequence>MDCSTAAIHAPTVCGIAGSARDGGAFSIALSGGYEDDIDQGYVFTYTGAGGRDLKGTPQNRKNLRTAPQSKDQSFEHIYNKALEKSVETRKPVRVVRGFKLQSKYAPKEGYRYDGLYIVEKAWMETGLNPGGFKVCKFALCRLEGQPPIPINKDWKGDDEEEDAEDASGDAEEDPESEVEEKESVKKSTRKGKEGKEEAKKDEVEDDKENAVV</sequence>
<reference evidence="5 6" key="1">
    <citation type="journal article" date="2012" name="Science">
        <title>The Paleozoic origin of enzymatic lignin decomposition reconstructed from 31 fungal genomes.</title>
        <authorList>
            <person name="Floudas D."/>
            <person name="Binder M."/>
            <person name="Riley R."/>
            <person name="Barry K."/>
            <person name="Blanchette R.A."/>
            <person name="Henrissat B."/>
            <person name="Martinez A.T."/>
            <person name="Otillar R."/>
            <person name="Spatafora J.W."/>
            <person name="Yadav J.S."/>
            <person name="Aerts A."/>
            <person name="Benoit I."/>
            <person name="Boyd A."/>
            <person name="Carlson A."/>
            <person name="Copeland A."/>
            <person name="Coutinho P.M."/>
            <person name="de Vries R.P."/>
            <person name="Ferreira P."/>
            <person name="Findley K."/>
            <person name="Foster B."/>
            <person name="Gaskell J."/>
            <person name="Glotzer D."/>
            <person name="Gorecki P."/>
            <person name="Heitman J."/>
            <person name="Hesse C."/>
            <person name="Hori C."/>
            <person name="Igarashi K."/>
            <person name="Jurgens J.A."/>
            <person name="Kallen N."/>
            <person name="Kersten P."/>
            <person name="Kohler A."/>
            <person name="Kuees U."/>
            <person name="Kumar T.K.A."/>
            <person name="Kuo A."/>
            <person name="LaButti K."/>
            <person name="Larrondo L.F."/>
            <person name="Lindquist E."/>
            <person name="Ling A."/>
            <person name="Lombard V."/>
            <person name="Lucas S."/>
            <person name="Lundell T."/>
            <person name="Martin R."/>
            <person name="McLaughlin D.J."/>
            <person name="Morgenstern I."/>
            <person name="Morin E."/>
            <person name="Murat C."/>
            <person name="Nagy L.G."/>
            <person name="Nolan M."/>
            <person name="Ohm R.A."/>
            <person name="Patyshakuliyeva A."/>
            <person name="Rokas A."/>
            <person name="Ruiz-Duenas F.J."/>
            <person name="Sabat G."/>
            <person name="Salamov A."/>
            <person name="Samejima M."/>
            <person name="Schmutz J."/>
            <person name="Slot J.C."/>
            <person name="St John F."/>
            <person name="Stenlid J."/>
            <person name="Sun H."/>
            <person name="Sun S."/>
            <person name="Syed K."/>
            <person name="Tsang A."/>
            <person name="Wiebenga A."/>
            <person name="Young D."/>
            <person name="Pisabarro A."/>
            <person name="Eastwood D.C."/>
            <person name="Martin F."/>
            <person name="Cullen D."/>
            <person name="Grigoriev I.V."/>
            <person name="Hibbett D.S."/>
        </authorList>
    </citation>
    <scope>NUCLEOTIDE SEQUENCE [LARGE SCALE GENOMIC DNA]</scope>
    <source>
        <strain evidence="5 6">DJM-731 SS1</strain>
    </source>
</reference>
<dbReference type="GO" id="GO:0005634">
    <property type="term" value="C:nucleus"/>
    <property type="evidence" value="ECO:0007669"/>
    <property type="project" value="UniProtKB-SubCell"/>
</dbReference>
<dbReference type="InterPro" id="IPR036987">
    <property type="entry name" value="SRA-YDG_sf"/>
</dbReference>
<protein>
    <recommendedName>
        <fullName evidence="4">YDG domain-containing protein</fullName>
    </recommendedName>
</protein>
<dbReference type="GO" id="GO:0016567">
    <property type="term" value="P:protein ubiquitination"/>
    <property type="evidence" value="ECO:0007669"/>
    <property type="project" value="TreeGrafter"/>
</dbReference>
<dbReference type="GeneID" id="63690887"/>
<feature type="compositionally biased region" description="Basic and acidic residues" evidence="3">
    <location>
        <begin position="182"/>
        <end position="203"/>
    </location>
</feature>
<dbReference type="PANTHER" id="PTHR14140">
    <property type="entry name" value="E3 UBIQUITIN-PROTEIN LIGASE UHRF-RELATED"/>
    <property type="match status" value="1"/>
</dbReference>
<dbReference type="Proteomes" id="UP000030653">
    <property type="component" value="Unassembled WGS sequence"/>
</dbReference>
<dbReference type="GO" id="GO:0044027">
    <property type="term" value="P:negative regulation of gene expression via chromosomal CpG island methylation"/>
    <property type="evidence" value="ECO:0007669"/>
    <property type="project" value="TreeGrafter"/>
</dbReference>
<feature type="compositionally biased region" description="Acidic residues" evidence="3">
    <location>
        <begin position="157"/>
        <end position="181"/>
    </location>
</feature>
<keyword evidence="6" id="KW-1185">Reference proteome</keyword>
<evidence type="ECO:0000313" key="6">
    <source>
        <dbReference type="Proteomes" id="UP000030653"/>
    </source>
</evidence>
<dbReference type="Gene3D" id="2.30.280.10">
    <property type="entry name" value="SRA-YDG"/>
    <property type="match status" value="1"/>
</dbReference>
<evidence type="ECO:0000256" key="2">
    <source>
        <dbReference type="PROSITE-ProRule" id="PRU00358"/>
    </source>
</evidence>
<organism evidence="5 6">
    <name type="scientific">Dacryopinax primogenitus (strain DJM 731)</name>
    <name type="common">Brown rot fungus</name>
    <dbReference type="NCBI Taxonomy" id="1858805"/>
    <lineage>
        <taxon>Eukaryota</taxon>
        <taxon>Fungi</taxon>
        <taxon>Dikarya</taxon>
        <taxon>Basidiomycota</taxon>
        <taxon>Agaricomycotina</taxon>
        <taxon>Dacrymycetes</taxon>
        <taxon>Dacrymycetales</taxon>
        <taxon>Dacrymycetaceae</taxon>
        <taxon>Dacryopinax</taxon>
    </lineage>
</organism>
<dbReference type="HOGENOM" id="CLU_090083_1_1_1"/>
<gene>
    <name evidence="5" type="ORF">DACRYDRAFT_66665</name>
</gene>
<dbReference type="SUPFAM" id="SSF88697">
    <property type="entry name" value="PUA domain-like"/>
    <property type="match status" value="1"/>
</dbReference>
<dbReference type="Pfam" id="PF02182">
    <property type="entry name" value="SAD_SRA"/>
    <property type="match status" value="1"/>
</dbReference>
<feature type="region of interest" description="Disordered" evidence="3">
    <location>
        <begin position="149"/>
        <end position="213"/>
    </location>
</feature>
<dbReference type="SMART" id="SM00466">
    <property type="entry name" value="SRA"/>
    <property type="match status" value="1"/>
</dbReference>